<keyword evidence="2" id="KW-1185">Reference proteome</keyword>
<organism evidence="1 2">
    <name type="scientific">Pyropia yezoensis</name>
    <name type="common">Susabi-nori</name>
    <name type="synonym">Porphyra yezoensis</name>
    <dbReference type="NCBI Taxonomy" id="2788"/>
    <lineage>
        <taxon>Eukaryota</taxon>
        <taxon>Rhodophyta</taxon>
        <taxon>Bangiophyceae</taxon>
        <taxon>Bangiales</taxon>
        <taxon>Bangiaceae</taxon>
        <taxon>Pyropia</taxon>
    </lineage>
</organism>
<reference evidence="1" key="1">
    <citation type="submission" date="2019-11" db="EMBL/GenBank/DDBJ databases">
        <title>Nori genome reveals adaptations in red seaweeds to the harsh intertidal environment.</title>
        <authorList>
            <person name="Wang D."/>
            <person name="Mao Y."/>
        </authorList>
    </citation>
    <scope>NUCLEOTIDE SEQUENCE</scope>
    <source>
        <tissue evidence="1">Gametophyte</tissue>
    </source>
</reference>
<protein>
    <submittedName>
        <fullName evidence="1">Uncharacterized protein</fullName>
    </submittedName>
</protein>
<gene>
    <name evidence="1" type="ORF">I4F81_003712</name>
</gene>
<sequence>MQSSVKTLSSPAVSPMLSPLAPSCPSRSPTRLLPSYASPTRASRTSTTPGPSATPFRWVFQPQPTTAVNATSSLVPSFTRPPHTMAARTTPSTARSVPQLPSPSVSAGTGAVGAVPSPGAAAPSLPSSGAAAPSLPSPSRPSWTPAARPAPSAGASAPRRPSASVSAGTGAVGAVPSPGAAAPPLPSPDAAALFRPLPRRLPWTPAARTTPSAGGPEPCLPPASVSAGTGADGAMPSPCATAPSLPSRTRPSLAPAEGTKTSPVPSAQPLPSRSLPGRSEAAMSAPSPGAPAPFLSSRTLPSPPIVLSSKPAYQGSSFSLTGRPSRSSDAMAGAGTPVESVLEPARTTLPSAQLSDGINARRVVPLPLVRKLRMHMDSFAGTNKSQFFYGGVGLMLSVGLLYCAIVIYMVVGHTKFGPDLVARQIAGLYNSSDAFNHRQPVRMMKPYAIAGAYNESVLCTWKLGTHSLFSPITHIMSYRCVLLIADDGHVHIGNPVQVS</sequence>
<dbReference type="EMBL" id="CM020618">
    <property type="protein sequence ID" value="KAK1861128.1"/>
    <property type="molecule type" value="Genomic_DNA"/>
</dbReference>
<evidence type="ECO:0000313" key="2">
    <source>
        <dbReference type="Proteomes" id="UP000798662"/>
    </source>
</evidence>
<comment type="caution">
    <text evidence="1">The sequence shown here is derived from an EMBL/GenBank/DDBJ whole genome shotgun (WGS) entry which is preliminary data.</text>
</comment>
<accession>A0ACC3BT83</accession>
<dbReference type="Proteomes" id="UP000798662">
    <property type="component" value="Chromosome 1"/>
</dbReference>
<evidence type="ECO:0000313" key="1">
    <source>
        <dbReference type="EMBL" id="KAK1861128.1"/>
    </source>
</evidence>
<name>A0ACC3BT83_PYRYE</name>
<proteinExistence type="predicted"/>